<dbReference type="EMBL" id="CP092863">
    <property type="protein sequence ID" value="UYV60430.1"/>
    <property type="molecule type" value="Genomic_DNA"/>
</dbReference>
<protein>
    <submittedName>
        <fullName evidence="2">Uncharacterized protein</fullName>
    </submittedName>
</protein>
<organism evidence="2 3">
    <name type="scientific">Cordylochernes scorpioides</name>
    <dbReference type="NCBI Taxonomy" id="51811"/>
    <lineage>
        <taxon>Eukaryota</taxon>
        <taxon>Metazoa</taxon>
        <taxon>Ecdysozoa</taxon>
        <taxon>Arthropoda</taxon>
        <taxon>Chelicerata</taxon>
        <taxon>Arachnida</taxon>
        <taxon>Pseudoscorpiones</taxon>
        <taxon>Cheliferoidea</taxon>
        <taxon>Chernetidae</taxon>
        <taxon>Cordylochernes</taxon>
    </lineage>
</organism>
<keyword evidence="1" id="KW-1133">Transmembrane helix</keyword>
<name>A0ABY6JW79_9ARAC</name>
<gene>
    <name evidence="2" type="ORF">LAZ67_1001144</name>
</gene>
<feature type="transmembrane region" description="Helical" evidence="1">
    <location>
        <begin position="87"/>
        <end position="110"/>
    </location>
</feature>
<dbReference type="Proteomes" id="UP001235939">
    <property type="component" value="Chromosome 01"/>
</dbReference>
<keyword evidence="1" id="KW-0812">Transmembrane</keyword>
<evidence type="ECO:0000256" key="1">
    <source>
        <dbReference type="SAM" id="Phobius"/>
    </source>
</evidence>
<accession>A0ABY6JW79</accession>
<keyword evidence="3" id="KW-1185">Reference proteome</keyword>
<reference evidence="2 3" key="1">
    <citation type="submission" date="2022-01" db="EMBL/GenBank/DDBJ databases">
        <title>A chromosomal length assembly of Cordylochernes scorpioides.</title>
        <authorList>
            <person name="Zeh D."/>
            <person name="Zeh J."/>
        </authorList>
    </citation>
    <scope>NUCLEOTIDE SEQUENCE [LARGE SCALE GENOMIC DNA]</scope>
    <source>
        <strain evidence="2">IN4F17</strain>
        <tissue evidence="2">Whole Body</tissue>
    </source>
</reference>
<proteinExistence type="predicted"/>
<keyword evidence="1" id="KW-0472">Membrane</keyword>
<evidence type="ECO:0000313" key="2">
    <source>
        <dbReference type="EMBL" id="UYV60430.1"/>
    </source>
</evidence>
<evidence type="ECO:0000313" key="3">
    <source>
        <dbReference type="Proteomes" id="UP001235939"/>
    </source>
</evidence>
<sequence length="443" mass="50626">MVRANRRITLEEIEDGLNEDCSHFSKNTLGDRNDEVKEEVDKWLKEAAGEWYNTGITKLVDRMKKVIEHQGDYVEKEQTAAAMTSRYLAFISLSIGFLIIWTAFLSGVLVSRTYKDDTISQHSTDLFMEYEDLGQITFVLGHELVSMVDWLLVNATSPVESLHITWQTTDQELQSIGTRRTGDGRRSSPEIPVLTRELEAVRKRAKQPIDAIRGYQSLMTGIAAESGRRHEQQTPAFAYSLFIQGMAQRFTELALTTIYLNDNRPELVELHGSSQKLMEAAFSFSPRTRLKWAEMQQQVVETGHYLNDVRKHLTFLLLAKENRKKWKIQNKEEQRTERRIENFEEGSSGLTGFEERVSRMGVKKHPAQVERGAHHTRNTLAFHVSLAVVAVTAILLCLIVMAVSCSYLGASKAHRHNRDSVYSNSDKSHILPQDFHPKPQCYL</sequence>
<feature type="transmembrane region" description="Helical" evidence="1">
    <location>
        <begin position="380"/>
        <end position="408"/>
    </location>
</feature>